<accession>A0AAE9KRP3</accession>
<keyword evidence="3" id="KW-1185">Reference proteome</keyword>
<dbReference type="EMBL" id="ON086804">
    <property type="protein sequence ID" value="UPU16167.1"/>
    <property type="molecule type" value="Genomic_DNA"/>
</dbReference>
<keyword evidence="1" id="KW-0812">Transmembrane</keyword>
<reference evidence="2" key="1">
    <citation type="submission" date="2022-03" db="EMBL/GenBank/DDBJ databases">
        <authorList>
            <person name="Ragab S."/>
            <person name="Abdelmoteleb M."/>
            <person name="El-Shibiny A."/>
        </authorList>
    </citation>
    <scope>NUCLEOTIDE SEQUENCE</scope>
</reference>
<sequence>MMVPTSLSLMPRFYHDCTVIATYPVESRSGYFIGVSKTLYLSVLYYLLPLYPYKIVISSNRKYIIYSINVV</sequence>
<dbReference type="Proteomes" id="UP000830967">
    <property type="component" value="Segment"/>
</dbReference>
<feature type="transmembrane region" description="Helical" evidence="1">
    <location>
        <begin position="31"/>
        <end position="53"/>
    </location>
</feature>
<evidence type="ECO:0000313" key="3">
    <source>
        <dbReference type="Proteomes" id="UP000830967"/>
    </source>
</evidence>
<keyword evidence="1" id="KW-1133">Transmembrane helix</keyword>
<protein>
    <submittedName>
        <fullName evidence="2">Uncharacterized protein</fullName>
    </submittedName>
</protein>
<proteinExistence type="predicted"/>
<evidence type="ECO:0000256" key="1">
    <source>
        <dbReference type="SAM" id="Phobius"/>
    </source>
</evidence>
<organism evidence="2 3">
    <name type="scientific">Escherichia phage ZCEC13</name>
    <dbReference type="NCBI Taxonomy" id="2935866"/>
    <lineage>
        <taxon>Viruses</taxon>
        <taxon>Duplodnaviria</taxon>
        <taxon>Heunggongvirae</taxon>
        <taxon>Uroviricota</taxon>
        <taxon>Caudoviricetes</taxon>
        <taxon>Jameshumphriesvirinae</taxon>
        <taxon>Zewailvirus</taxon>
        <taxon>Zewailvirus ZCEC13</taxon>
    </lineage>
</organism>
<evidence type="ECO:0000313" key="2">
    <source>
        <dbReference type="EMBL" id="UPU16167.1"/>
    </source>
</evidence>
<keyword evidence="1" id="KW-0472">Membrane</keyword>
<name>A0AAE9KRP3_9CAUD</name>